<organism evidence="3 4">
    <name type="scientific">Panagrolaimus davidi</name>
    <dbReference type="NCBI Taxonomy" id="227884"/>
    <lineage>
        <taxon>Eukaryota</taxon>
        <taxon>Metazoa</taxon>
        <taxon>Ecdysozoa</taxon>
        <taxon>Nematoda</taxon>
        <taxon>Chromadorea</taxon>
        <taxon>Rhabditida</taxon>
        <taxon>Tylenchina</taxon>
        <taxon>Panagrolaimomorpha</taxon>
        <taxon>Panagrolaimoidea</taxon>
        <taxon>Panagrolaimidae</taxon>
        <taxon>Panagrolaimus</taxon>
    </lineage>
</organism>
<dbReference type="InterPro" id="IPR001375">
    <property type="entry name" value="Peptidase_S9_cat"/>
</dbReference>
<evidence type="ECO:0000313" key="4">
    <source>
        <dbReference type="WBParaSite" id="PDA_v2.g19878.t1"/>
    </source>
</evidence>
<proteinExistence type="predicted"/>
<dbReference type="Proteomes" id="UP000887578">
    <property type="component" value="Unplaced"/>
</dbReference>
<feature type="domain" description="Peptidase S9 prolyl oligopeptidase catalytic" evidence="2">
    <location>
        <begin position="26"/>
        <end position="99"/>
    </location>
</feature>
<dbReference type="AlphaFoldDB" id="A0A914PN06"/>
<evidence type="ECO:0000313" key="3">
    <source>
        <dbReference type="Proteomes" id="UP000887578"/>
    </source>
</evidence>
<keyword evidence="3" id="KW-1185">Reference proteome</keyword>
<dbReference type="GO" id="GO:0006508">
    <property type="term" value="P:proteolysis"/>
    <property type="evidence" value="ECO:0007669"/>
    <property type="project" value="InterPro"/>
</dbReference>
<dbReference type="GO" id="GO:0004252">
    <property type="term" value="F:serine-type endopeptidase activity"/>
    <property type="evidence" value="ECO:0007669"/>
    <property type="project" value="TreeGrafter"/>
</dbReference>
<dbReference type="PANTHER" id="PTHR42776:SF4">
    <property type="entry name" value="ACYLAMINO-ACID-RELEASING ENZYME"/>
    <property type="match status" value="1"/>
</dbReference>
<protein>
    <submittedName>
        <fullName evidence="4">Peptidase S9 prolyl oligopeptidase catalytic domain-containing protein</fullName>
    </submittedName>
</protein>
<evidence type="ECO:0000256" key="1">
    <source>
        <dbReference type="ARBA" id="ARBA00022801"/>
    </source>
</evidence>
<evidence type="ECO:0000259" key="2">
    <source>
        <dbReference type="Pfam" id="PF00326"/>
    </source>
</evidence>
<dbReference type="Pfam" id="PF00326">
    <property type="entry name" value="Peptidase_S9"/>
    <property type="match status" value="1"/>
</dbReference>
<keyword evidence="1" id="KW-0378">Hydrolase</keyword>
<dbReference type="InterPro" id="IPR029058">
    <property type="entry name" value="AB_hydrolase_fold"/>
</dbReference>
<reference evidence="4" key="1">
    <citation type="submission" date="2022-11" db="UniProtKB">
        <authorList>
            <consortium name="WormBaseParasite"/>
        </authorList>
    </citation>
    <scope>IDENTIFICATION</scope>
</reference>
<accession>A0A914PN06</accession>
<dbReference type="SUPFAM" id="SSF53474">
    <property type="entry name" value="alpha/beta-Hydrolases"/>
    <property type="match status" value="1"/>
</dbReference>
<sequence length="113" mass="12639">MYDITDIPDWCAYESNCSSLEPGKALNSELEQAMISKSPIVNAHNIKAPYLLVIGGKDLRVPPHFRALVRTLSVNKVTHKVLYYPDSNHALDEVEVEADFSINSALWFQAHGL</sequence>
<dbReference type="Gene3D" id="3.40.50.1820">
    <property type="entry name" value="alpha/beta hydrolase"/>
    <property type="match status" value="1"/>
</dbReference>
<dbReference type="PANTHER" id="PTHR42776">
    <property type="entry name" value="SERINE PEPTIDASE S9 FAMILY MEMBER"/>
    <property type="match status" value="1"/>
</dbReference>
<dbReference type="WBParaSite" id="PDA_v2.g19878.t1">
    <property type="protein sequence ID" value="PDA_v2.g19878.t1"/>
    <property type="gene ID" value="PDA_v2.g19878"/>
</dbReference>
<name>A0A914PN06_9BILA</name>